<dbReference type="GO" id="GO:0005576">
    <property type="term" value="C:extracellular region"/>
    <property type="evidence" value="ECO:0007669"/>
    <property type="project" value="TreeGrafter"/>
</dbReference>
<dbReference type="InterPro" id="IPR017853">
    <property type="entry name" value="GH"/>
</dbReference>
<evidence type="ECO:0000256" key="7">
    <source>
        <dbReference type="ARBA" id="ARBA00023180"/>
    </source>
</evidence>
<evidence type="ECO:0000256" key="9">
    <source>
        <dbReference type="ARBA" id="ARBA00036824"/>
    </source>
</evidence>
<keyword evidence="16" id="KW-1185">Reference proteome</keyword>
<evidence type="ECO:0000256" key="12">
    <source>
        <dbReference type="RuleBase" id="RU004335"/>
    </source>
</evidence>
<dbReference type="GO" id="GO:0071555">
    <property type="term" value="P:cell wall organization"/>
    <property type="evidence" value="ECO:0007669"/>
    <property type="project" value="TreeGrafter"/>
</dbReference>
<dbReference type="PROSITE" id="PS00587">
    <property type="entry name" value="GLYCOSYL_HYDROL_F17"/>
    <property type="match status" value="1"/>
</dbReference>
<dbReference type="EMBL" id="JAGHQM010001251">
    <property type="protein sequence ID" value="KAH0556043.1"/>
    <property type="molecule type" value="Genomic_DNA"/>
</dbReference>
<dbReference type="Gene3D" id="3.20.20.80">
    <property type="entry name" value="Glycosidases"/>
    <property type="match status" value="1"/>
</dbReference>
<dbReference type="Pfam" id="PF00332">
    <property type="entry name" value="Glyco_hydro_17"/>
    <property type="match status" value="1"/>
</dbReference>
<dbReference type="SUPFAM" id="SSF51445">
    <property type="entry name" value="(Trans)glycosidases"/>
    <property type="match status" value="1"/>
</dbReference>
<keyword evidence="4" id="KW-0964">Secreted</keyword>
<dbReference type="PANTHER" id="PTHR16631">
    <property type="entry name" value="GLUCAN 1,3-BETA-GLUCOSIDASE"/>
    <property type="match status" value="1"/>
</dbReference>
<keyword evidence="5 14" id="KW-0732">Signal</keyword>
<protein>
    <recommendedName>
        <fullName evidence="10">glucan 1,3-beta-glucosidase</fullName>
        <ecNumber evidence="10">3.2.1.58</ecNumber>
    </recommendedName>
    <alternativeName>
        <fullName evidence="11">Exo-1,3-beta-glucanase</fullName>
    </alternativeName>
</protein>
<keyword evidence="6 13" id="KW-0378">Hydrolase</keyword>
<proteinExistence type="inferred from homology"/>
<organism evidence="15 16">
    <name type="scientific">Trichoglossum hirsutum</name>
    <dbReference type="NCBI Taxonomy" id="265104"/>
    <lineage>
        <taxon>Eukaryota</taxon>
        <taxon>Fungi</taxon>
        <taxon>Dikarya</taxon>
        <taxon>Ascomycota</taxon>
        <taxon>Pezizomycotina</taxon>
        <taxon>Geoglossomycetes</taxon>
        <taxon>Geoglossales</taxon>
        <taxon>Geoglossaceae</taxon>
        <taxon>Trichoglossum</taxon>
    </lineage>
</organism>
<dbReference type="GO" id="GO:0042973">
    <property type="term" value="F:glucan endo-1,3-beta-D-glucosidase activity"/>
    <property type="evidence" value="ECO:0007669"/>
    <property type="project" value="TreeGrafter"/>
</dbReference>
<evidence type="ECO:0000256" key="4">
    <source>
        <dbReference type="ARBA" id="ARBA00022525"/>
    </source>
</evidence>
<keyword evidence="7" id="KW-0325">Glycoprotein</keyword>
<evidence type="ECO:0000256" key="5">
    <source>
        <dbReference type="ARBA" id="ARBA00022729"/>
    </source>
</evidence>
<evidence type="ECO:0000256" key="6">
    <source>
        <dbReference type="ARBA" id="ARBA00022801"/>
    </source>
</evidence>
<feature type="chain" id="PRO_5040194633" description="glucan 1,3-beta-glucosidase" evidence="14">
    <location>
        <begin position="21"/>
        <end position="296"/>
    </location>
</feature>
<dbReference type="InterPro" id="IPR000490">
    <property type="entry name" value="Glyco_hydro_17"/>
</dbReference>
<dbReference type="EC" id="3.2.1.58" evidence="10"/>
<evidence type="ECO:0000256" key="1">
    <source>
        <dbReference type="ARBA" id="ARBA00004191"/>
    </source>
</evidence>
<keyword evidence="3" id="KW-0134">Cell wall</keyword>
<dbReference type="InterPro" id="IPR050732">
    <property type="entry name" value="Beta-glucan_modifiers"/>
</dbReference>
<dbReference type="PANTHER" id="PTHR16631:SF26">
    <property type="entry name" value="GLUCAN 1,3-BETA-GLUCOSIDASE"/>
    <property type="match status" value="1"/>
</dbReference>
<reference evidence="15" key="1">
    <citation type="submission" date="2021-03" db="EMBL/GenBank/DDBJ databases">
        <title>Comparative genomics and phylogenomic investigation of the class Geoglossomycetes provide insights into ecological specialization and systematics.</title>
        <authorList>
            <person name="Melie T."/>
            <person name="Pirro S."/>
            <person name="Miller A.N."/>
            <person name="Quandt A."/>
        </authorList>
    </citation>
    <scope>NUCLEOTIDE SEQUENCE</scope>
    <source>
        <strain evidence="15">CAQ_001_2017</strain>
    </source>
</reference>
<dbReference type="AlphaFoldDB" id="A0A9P8L860"/>
<evidence type="ECO:0000256" key="2">
    <source>
        <dbReference type="ARBA" id="ARBA00008773"/>
    </source>
</evidence>
<evidence type="ECO:0000256" key="13">
    <source>
        <dbReference type="RuleBase" id="RU004336"/>
    </source>
</evidence>
<feature type="signal peptide" evidence="14">
    <location>
        <begin position="1"/>
        <end position="20"/>
    </location>
</feature>
<comment type="catalytic activity">
    <reaction evidence="9">
        <text>Successive hydrolysis of beta-D-glucose units from the non-reducing ends of (1-&gt;3)-beta-D-glucans, releasing alpha-glucose.</text>
        <dbReference type="EC" id="3.2.1.58"/>
    </reaction>
</comment>
<dbReference type="GO" id="GO:0005975">
    <property type="term" value="P:carbohydrate metabolic process"/>
    <property type="evidence" value="ECO:0007669"/>
    <property type="project" value="InterPro"/>
</dbReference>
<dbReference type="GO" id="GO:0009277">
    <property type="term" value="C:fungal-type cell wall"/>
    <property type="evidence" value="ECO:0007669"/>
    <property type="project" value="TreeGrafter"/>
</dbReference>
<evidence type="ECO:0000256" key="11">
    <source>
        <dbReference type="ARBA" id="ARBA00041761"/>
    </source>
</evidence>
<comment type="caution">
    <text evidence="15">The sequence shown here is derived from an EMBL/GenBank/DDBJ whole genome shotgun (WGS) entry which is preliminary data.</text>
</comment>
<comment type="subcellular location">
    <subcellularLocation>
        <location evidence="1">Secreted</location>
        <location evidence="1">Cell wall</location>
    </subcellularLocation>
</comment>
<dbReference type="GO" id="GO:0004338">
    <property type="term" value="F:glucan exo-1,3-beta-glucosidase activity"/>
    <property type="evidence" value="ECO:0007669"/>
    <property type="project" value="UniProtKB-EC"/>
</dbReference>
<dbReference type="GO" id="GO:0009986">
    <property type="term" value="C:cell surface"/>
    <property type="evidence" value="ECO:0007669"/>
    <property type="project" value="TreeGrafter"/>
</dbReference>
<evidence type="ECO:0000256" key="10">
    <source>
        <dbReference type="ARBA" id="ARBA00038929"/>
    </source>
</evidence>
<sequence>MRFAKVLPIALAAAPAVVSAAGTLGFALGTKKPDGTCKSQSDYEADLDVVKSKSSIVRGYAASDCDFAQNILPAAKNKDFKVIFGIWADTEDSYNADKTAITKNYPQFKDQVYAVTVGSESLYRGNFTGDQLLAKIKDVKTSLPDVKVGTADSWNKYQDGTADPVVKGSDIILANAFSYWQGQDIKNGSASFFDDIMQALGHVQSLNKDVEFWVGETGWPTGGSSYEAANPGVKEAQQFWKEGICGITAWGVNTFVFEAFDEPWKPLSTGQNGQAADETHWGVWNADRSSKYDISC</sequence>
<evidence type="ECO:0000256" key="3">
    <source>
        <dbReference type="ARBA" id="ARBA00022512"/>
    </source>
</evidence>
<evidence type="ECO:0000256" key="8">
    <source>
        <dbReference type="ARBA" id="ARBA00023295"/>
    </source>
</evidence>
<gene>
    <name evidence="15" type="ORF">GP486_006015</name>
</gene>
<keyword evidence="8 13" id="KW-0326">Glycosidase</keyword>
<name>A0A9P8L860_9PEZI</name>
<comment type="similarity">
    <text evidence="2 12">Belongs to the glycosyl hydrolase 17 family.</text>
</comment>
<evidence type="ECO:0000313" key="15">
    <source>
        <dbReference type="EMBL" id="KAH0556043.1"/>
    </source>
</evidence>
<evidence type="ECO:0000256" key="14">
    <source>
        <dbReference type="SAM" id="SignalP"/>
    </source>
</evidence>
<evidence type="ECO:0000313" key="16">
    <source>
        <dbReference type="Proteomes" id="UP000750711"/>
    </source>
</evidence>
<accession>A0A9P8L860</accession>
<dbReference type="Proteomes" id="UP000750711">
    <property type="component" value="Unassembled WGS sequence"/>
</dbReference>